<dbReference type="AlphaFoldDB" id="A0A4P2Q3C6"/>
<proteinExistence type="predicted"/>
<dbReference type="SMART" id="SM01260">
    <property type="entry name" value="LANC_like"/>
    <property type="match status" value="1"/>
</dbReference>
<dbReference type="EMBL" id="CP012670">
    <property type="protein sequence ID" value="AUX23825.1"/>
    <property type="molecule type" value="Genomic_DNA"/>
</dbReference>
<dbReference type="InterPro" id="IPR000719">
    <property type="entry name" value="Prot_kinase_dom"/>
</dbReference>
<gene>
    <name evidence="2" type="primary">spr</name>
    <name evidence="2" type="ORF">SOCEGT47_043550</name>
</gene>
<dbReference type="PROSITE" id="PS50011">
    <property type="entry name" value="PROTEIN_KINASE_DOM"/>
    <property type="match status" value="1"/>
</dbReference>
<dbReference type="Gene3D" id="1.50.10.10">
    <property type="match status" value="1"/>
</dbReference>
<dbReference type="SUPFAM" id="SSF158745">
    <property type="entry name" value="LanC-like"/>
    <property type="match status" value="1"/>
</dbReference>
<dbReference type="InterPro" id="IPR058053">
    <property type="entry name" value="RamC_C"/>
</dbReference>
<dbReference type="Pfam" id="PF00069">
    <property type="entry name" value="Pkinase"/>
    <property type="match status" value="1"/>
</dbReference>
<dbReference type="Pfam" id="PF05147">
    <property type="entry name" value="LANC_like"/>
    <property type="match status" value="1"/>
</dbReference>
<dbReference type="InterPro" id="IPR057929">
    <property type="entry name" value="RamC_N"/>
</dbReference>
<dbReference type="Pfam" id="PF25816">
    <property type="entry name" value="RamC_N"/>
    <property type="match status" value="1"/>
</dbReference>
<dbReference type="GO" id="GO:0005524">
    <property type="term" value="F:ATP binding"/>
    <property type="evidence" value="ECO:0007669"/>
    <property type="project" value="InterPro"/>
</dbReference>
<dbReference type="PANTHER" id="PTHR44167:SF24">
    <property type="entry name" value="SERINE_THREONINE-PROTEIN KINASE CHK2"/>
    <property type="match status" value="1"/>
</dbReference>
<feature type="domain" description="Protein kinase" evidence="1">
    <location>
        <begin position="233"/>
        <end position="529"/>
    </location>
</feature>
<dbReference type="InterPro" id="IPR053524">
    <property type="entry name" value="Aerial_hyphae_peptide-synth"/>
</dbReference>
<dbReference type="Gene3D" id="1.10.510.10">
    <property type="entry name" value="Transferase(Phosphotransferase) domain 1"/>
    <property type="match status" value="1"/>
</dbReference>
<dbReference type="SUPFAM" id="SSF56112">
    <property type="entry name" value="Protein kinase-like (PK-like)"/>
    <property type="match status" value="1"/>
</dbReference>
<dbReference type="PANTHER" id="PTHR44167">
    <property type="entry name" value="OVARIAN-SPECIFIC SERINE/THREONINE-PROTEIN KINASE LOK-RELATED"/>
    <property type="match status" value="1"/>
</dbReference>
<dbReference type="PRINTS" id="PR01950">
    <property type="entry name" value="LANCSUPER"/>
</dbReference>
<evidence type="ECO:0000313" key="3">
    <source>
        <dbReference type="Proteomes" id="UP000295781"/>
    </source>
</evidence>
<dbReference type="GO" id="GO:0004672">
    <property type="term" value="F:protein kinase activity"/>
    <property type="evidence" value="ECO:0007669"/>
    <property type="project" value="InterPro"/>
</dbReference>
<dbReference type="Proteomes" id="UP000295781">
    <property type="component" value="Chromosome"/>
</dbReference>
<evidence type="ECO:0000313" key="2">
    <source>
        <dbReference type="EMBL" id="AUX23825.1"/>
    </source>
</evidence>
<dbReference type="GO" id="GO:0031179">
    <property type="term" value="P:peptide modification"/>
    <property type="evidence" value="ECO:0007669"/>
    <property type="project" value="InterPro"/>
</dbReference>
<dbReference type="InterPro" id="IPR011009">
    <property type="entry name" value="Kinase-like_dom_sf"/>
</dbReference>
<dbReference type="OrthoDB" id="1492512at2"/>
<dbReference type="CDD" id="cd00180">
    <property type="entry name" value="PKc"/>
    <property type="match status" value="1"/>
</dbReference>
<dbReference type="NCBIfam" id="NF038151">
    <property type="entry name" value="lanthi_synth_III"/>
    <property type="match status" value="1"/>
</dbReference>
<dbReference type="InterPro" id="IPR012341">
    <property type="entry name" value="6hp_glycosidase-like_sf"/>
</dbReference>
<dbReference type="GO" id="GO:0005975">
    <property type="term" value="P:carbohydrate metabolic process"/>
    <property type="evidence" value="ECO:0007669"/>
    <property type="project" value="InterPro"/>
</dbReference>
<dbReference type="SMART" id="SM00220">
    <property type="entry name" value="S_TKc"/>
    <property type="match status" value="1"/>
</dbReference>
<protein>
    <submittedName>
        <fullName evidence="2">Membrane protein</fullName>
    </submittedName>
</protein>
<reference evidence="2 3" key="1">
    <citation type="submission" date="2015-09" db="EMBL/GenBank/DDBJ databases">
        <title>Sorangium comparison.</title>
        <authorList>
            <person name="Zaburannyi N."/>
            <person name="Bunk B."/>
            <person name="Overmann J."/>
            <person name="Mueller R."/>
        </authorList>
    </citation>
    <scope>NUCLEOTIDE SEQUENCE [LARGE SCALE GENOMIC DNA]</scope>
    <source>
        <strain evidence="2 3">So ceGT47</strain>
    </source>
</reference>
<name>A0A4P2Q3C6_SORCE</name>
<sequence>MLGIDRRAMDRIVDFVIVHPERYESLERYRSETGEFREQVRRLVPEGWTVGGDQGTWCEVHPPDLRVPDAGFKIHLSTAHDSARDLLAAVVPIVVEEGVPFKVLVDEQILDLGNSTFWGRGACGKFITVYPADVAQLRRLMARLHEATKGFRGPYILSDKRYKNSKVLFYRYGGFRKAQRVSSFGEPVVLLRTEGGALLSDERLPYFALPEGVDDPFPDTEEEDDELVLKGRYKAIEALGTSSKGGIYRCLDLETNTEVVVKEARPLVNRGRRVPHDAVDCLTNEYRVLRRLEGTGVAPRPIELFHEWEHCFVAMELVPGVPLSSYLARWRANIVLVPSPTADQARAYCEELLSMARKIIAGVRAIHERGVVIQDVSPRNILFDPERGTVKLIDFEAAYIAEGGAEGLFIPIYTPGFGEARGMDRPPTFADDYRALSRVLGELLYPVTAFFSIAPERRAPMLAHVARERGVPEAFVRLTLGVGEAPERIPALLAEAERSLGSITAPAPVPPLRGDDELRKIVGAIGSYIVDQIQRADDPLDLPSDYRRCVTNPLSVAYGASGVALFLMRTRGAVPEVFLEALAREASSVSNDRYPPGLYVGSAGIAWTLLELGMRRTAEELMETAARSPILFENADLFYGAAGWGLANLYFFAQLGDERYLGNAVDAFDHIEPLLERGKGGYSYKNTDAVYHGLAHGAAGIGYFALRLHRVTGREEHLEVAKGLLDFDLASLEEERPGYAQIRRSVGDRLVYPYWRIGGAGVGAVALRFHAALGEARYLEVARKIARQLEGNYTVFPTNFSGMAGLGNFFVDMYRRTEEASYLEEARRFVDRVMLFARGKPAGLSFPGEELRRISTDYGTGSAGTGLFLHRLVAGGGLPYLDF</sequence>
<evidence type="ECO:0000259" key="1">
    <source>
        <dbReference type="PROSITE" id="PS50011"/>
    </source>
</evidence>
<organism evidence="2 3">
    <name type="scientific">Sorangium cellulosum</name>
    <name type="common">Polyangium cellulosum</name>
    <dbReference type="NCBI Taxonomy" id="56"/>
    <lineage>
        <taxon>Bacteria</taxon>
        <taxon>Pseudomonadati</taxon>
        <taxon>Myxococcota</taxon>
        <taxon>Polyangia</taxon>
        <taxon>Polyangiales</taxon>
        <taxon>Polyangiaceae</taxon>
        <taxon>Sorangium</taxon>
    </lineage>
</organism>
<dbReference type="CDD" id="cd04791">
    <property type="entry name" value="LanC_SerThrkinase"/>
    <property type="match status" value="1"/>
</dbReference>
<accession>A0A4P2Q3C6</accession>
<dbReference type="InterPro" id="IPR007822">
    <property type="entry name" value="LANC-like"/>
</dbReference>